<organism evidence="1 2">
    <name type="scientific">Cerrena zonata</name>
    <dbReference type="NCBI Taxonomy" id="2478898"/>
    <lineage>
        <taxon>Eukaryota</taxon>
        <taxon>Fungi</taxon>
        <taxon>Dikarya</taxon>
        <taxon>Basidiomycota</taxon>
        <taxon>Agaricomycotina</taxon>
        <taxon>Agaricomycetes</taxon>
        <taxon>Polyporales</taxon>
        <taxon>Cerrenaceae</taxon>
        <taxon>Cerrena</taxon>
    </lineage>
</organism>
<evidence type="ECO:0000313" key="1">
    <source>
        <dbReference type="EMBL" id="KAK7685163.1"/>
    </source>
</evidence>
<reference evidence="1 2" key="1">
    <citation type="submission" date="2022-09" db="EMBL/GenBank/DDBJ databases">
        <authorList>
            <person name="Palmer J.M."/>
        </authorList>
    </citation>
    <scope>NUCLEOTIDE SEQUENCE [LARGE SCALE GENOMIC DNA]</scope>
    <source>
        <strain evidence="1 2">DSM 7382</strain>
    </source>
</reference>
<dbReference type="AlphaFoldDB" id="A0AAW0FU69"/>
<keyword evidence="2" id="KW-1185">Reference proteome</keyword>
<protein>
    <submittedName>
        <fullName evidence="1">Uncharacterized protein</fullName>
    </submittedName>
</protein>
<dbReference type="Proteomes" id="UP001385951">
    <property type="component" value="Unassembled WGS sequence"/>
</dbReference>
<dbReference type="EMBL" id="JASBNA010000021">
    <property type="protein sequence ID" value="KAK7685163.1"/>
    <property type="molecule type" value="Genomic_DNA"/>
</dbReference>
<evidence type="ECO:0000313" key="2">
    <source>
        <dbReference type="Proteomes" id="UP001385951"/>
    </source>
</evidence>
<gene>
    <name evidence="1" type="ORF">QCA50_011526</name>
</gene>
<accession>A0AAW0FU69</accession>
<sequence>MSSLVDNATSVVPNPYTPFAFLPPEASTQYLAGGIIEEARIYKNTKFSIPDVLYYLSRITSGGLYVSYSLFADHRLVWCICDTSNIVTVPPSNVKAMTSSHAVLIWPPLLGSLQLSSRLSLDWFLSCKMSWLVEFFGYSEPSYDETNVEDIFRLG</sequence>
<name>A0AAW0FU69_9APHY</name>
<comment type="caution">
    <text evidence="1">The sequence shown here is derived from an EMBL/GenBank/DDBJ whole genome shotgun (WGS) entry which is preliminary data.</text>
</comment>
<proteinExistence type="predicted"/>